<evidence type="ECO:0000313" key="4">
    <source>
        <dbReference type="EMBL" id="MBD8046956.1"/>
    </source>
</evidence>
<name>A0ABR8YRU1_9CLOT</name>
<dbReference type="InterPro" id="IPR011990">
    <property type="entry name" value="TPR-like_helical_dom_sf"/>
</dbReference>
<proteinExistence type="predicted"/>
<dbReference type="InterPro" id="IPR013105">
    <property type="entry name" value="TPR_2"/>
</dbReference>
<dbReference type="PROSITE" id="PS50293">
    <property type="entry name" value="TPR_REGION"/>
    <property type="match status" value="1"/>
</dbReference>
<reference evidence="4 5" key="1">
    <citation type="submission" date="2020-08" db="EMBL/GenBank/DDBJ databases">
        <title>A Genomic Blueprint of the Chicken Gut Microbiome.</title>
        <authorList>
            <person name="Gilroy R."/>
            <person name="Ravi A."/>
            <person name="Getino M."/>
            <person name="Pursley I."/>
            <person name="Horton D.L."/>
            <person name="Alikhan N.-F."/>
            <person name="Baker D."/>
            <person name="Gharbi K."/>
            <person name="Hall N."/>
            <person name="Watson M."/>
            <person name="Adriaenssens E.M."/>
            <person name="Foster-Nyarko E."/>
            <person name="Jarju S."/>
            <person name="Secka A."/>
            <person name="Antonio M."/>
            <person name="Oren A."/>
            <person name="Chaudhuri R."/>
            <person name="La Ragione R.M."/>
            <person name="Hildebrand F."/>
            <person name="Pallen M.J."/>
        </authorList>
    </citation>
    <scope>NUCLEOTIDE SEQUENCE [LARGE SCALE GENOMIC DNA]</scope>
    <source>
        <strain evidence="4 5">N37</strain>
    </source>
</reference>
<sequence length="357" mass="42743">MNITKIIKELQSVMNLEFDERAKIFYKCKEKLEIEINNNPSNIQAFSLIAMINLELRNDTKISIEILKDCYNRNKNNMSKDEYCFWATNMAYLLSEEYEEVDKSIELLTKAIEYESKYDNTYYALGKLFFNKKNYREAITLFNKAFEIFPHKVYKYNEAVSLIASNNKQEGIFQLKSIYTYPYKDEEIDGKIALLLGRELALNEELEEGKKIIQLLLESSYESLEVEASELAECMYILDDYHKCIKLYDKDKLYEDESWIGQYFYALKEAYSIDVAEKIMKDIERRIEENICEEEINYIDWDSEEECKEYIDGEKDRLNKIKECYRQIVNGIKPFVEVNYDIFYKCYYINCPRHYIE</sequence>
<evidence type="ECO:0000256" key="3">
    <source>
        <dbReference type="PROSITE-ProRule" id="PRU00339"/>
    </source>
</evidence>
<feature type="repeat" description="TPR" evidence="3">
    <location>
        <begin position="119"/>
        <end position="152"/>
    </location>
</feature>
<protein>
    <submittedName>
        <fullName evidence="4">Tetratricopeptide repeat protein</fullName>
    </submittedName>
</protein>
<comment type="caution">
    <text evidence="4">The sequence shown here is derived from an EMBL/GenBank/DDBJ whole genome shotgun (WGS) entry which is preliminary data.</text>
</comment>
<gene>
    <name evidence="4" type="ORF">H9637_07860</name>
</gene>
<dbReference type="Gene3D" id="1.25.40.10">
    <property type="entry name" value="Tetratricopeptide repeat domain"/>
    <property type="match status" value="1"/>
</dbReference>
<keyword evidence="5" id="KW-1185">Reference proteome</keyword>
<dbReference type="RefSeq" id="WP_191739931.1">
    <property type="nucleotide sequence ID" value="NZ_JACSQB010000053.1"/>
</dbReference>
<dbReference type="PROSITE" id="PS50005">
    <property type="entry name" value="TPR"/>
    <property type="match status" value="1"/>
</dbReference>
<keyword evidence="1" id="KW-0677">Repeat</keyword>
<dbReference type="Proteomes" id="UP000627166">
    <property type="component" value="Unassembled WGS sequence"/>
</dbReference>
<evidence type="ECO:0000256" key="1">
    <source>
        <dbReference type="ARBA" id="ARBA00022737"/>
    </source>
</evidence>
<organism evidence="4 5">
    <name type="scientific">Clostridium faecium</name>
    <dbReference type="NCBI Taxonomy" id="2762223"/>
    <lineage>
        <taxon>Bacteria</taxon>
        <taxon>Bacillati</taxon>
        <taxon>Bacillota</taxon>
        <taxon>Clostridia</taxon>
        <taxon>Eubacteriales</taxon>
        <taxon>Clostridiaceae</taxon>
        <taxon>Clostridium</taxon>
    </lineage>
</organism>
<accession>A0ABR8YRU1</accession>
<dbReference type="InterPro" id="IPR019734">
    <property type="entry name" value="TPR_rpt"/>
</dbReference>
<dbReference type="SMART" id="SM00028">
    <property type="entry name" value="TPR"/>
    <property type="match status" value="1"/>
</dbReference>
<evidence type="ECO:0000313" key="5">
    <source>
        <dbReference type="Proteomes" id="UP000627166"/>
    </source>
</evidence>
<dbReference type="SUPFAM" id="SSF48452">
    <property type="entry name" value="TPR-like"/>
    <property type="match status" value="1"/>
</dbReference>
<evidence type="ECO:0000256" key="2">
    <source>
        <dbReference type="ARBA" id="ARBA00022803"/>
    </source>
</evidence>
<dbReference type="EMBL" id="JACSQB010000053">
    <property type="protein sequence ID" value="MBD8046956.1"/>
    <property type="molecule type" value="Genomic_DNA"/>
</dbReference>
<dbReference type="Pfam" id="PF07719">
    <property type="entry name" value="TPR_2"/>
    <property type="match status" value="1"/>
</dbReference>
<keyword evidence="2 3" id="KW-0802">TPR repeat</keyword>